<evidence type="ECO:0000313" key="5">
    <source>
        <dbReference type="Proteomes" id="UP000287502"/>
    </source>
</evidence>
<keyword evidence="5" id="KW-1185">Reference proteome</keyword>
<dbReference type="Gene3D" id="3.20.20.70">
    <property type="entry name" value="Aldolase class I"/>
    <property type="match status" value="1"/>
</dbReference>
<dbReference type="KEGG" id="gtl:EP073_12580"/>
<evidence type="ECO:0000256" key="2">
    <source>
        <dbReference type="ARBA" id="ARBA00023002"/>
    </source>
</evidence>
<dbReference type="GO" id="GO:0016491">
    <property type="term" value="F:oxidoreductase activity"/>
    <property type="evidence" value="ECO:0007669"/>
    <property type="project" value="UniProtKB-KW"/>
</dbReference>
<dbReference type="OrthoDB" id="9784632at2"/>
<gene>
    <name evidence="4" type="ORF">EP073_12580</name>
</gene>
<dbReference type="GO" id="GO:0010181">
    <property type="term" value="F:FMN binding"/>
    <property type="evidence" value="ECO:0007669"/>
    <property type="project" value="InterPro"/>
</dbReference>
<dbReference type="CDD" id="cd02803">
    <property type="entry name" value="OYE_like_FMN_family"/>
    <property type="match status" value="1"/>
</dbReference>
<organism evidence="4 5">
    <name type="scientific">Geovibrio thiophilus</name>
    <dbReference type="NCBI Taxonomy" id="139438"/>
    <lineage>
        <taxon>Bacteria</taxon>
        <taxon>Pseudomonadati</taxon>
        <taxon>Deferribacterota</taxon>
        <taxon>Deferribacteres</taxon>
        <taxon>Deferribacterales</taxon>
        <taxon>Geovibrionaceae</taxon>
        <taxon>Geovibrio</taxon>
    </lineage>
</organism>
<dbReference type="InterPro" id="IPR013785">
    <property type="entry name" value="Aldolase_TIM"/>
</dbReference>
<dbReference type="InterPro" id="IPR001155">
    <property type="entry name" value="OxRdtase_FMN_N"/>
</dbReference>
<keyword evidence="2" id="KW-0560">Oxidoreductase</keyword>
<name>A0A410K1E1_9BACT</name>
<dbReference type="EMBL" id="CP035108">
    <property type="protein sequence ID" value="QAR34209.1"/>
    <property type="molecule type" value="Genomic_DNA"/>
</dbReference>
<dbReference type="PANTHER" id="PTHR43656">
    <property type="entry name" value="BINDING OXIDOREDUCTASE, PUTATIVE (AFU_ORTHOLOGUE AFUA_2G08260)-RELATED"/>
    <property type="match status" value="1"/>
</dbReference>
<proteinExistence type="predicted"/>
<dbReference type="SUPFAM" id="SSF51395">
    <property type="entry name" value="FMN-linked oxidoreductases"/>
    <property type="match status" value="1"/>
</dbReference>
<dbReference type="AlphaFoldDB" id="A0A410K1E1"/>
<protein>
    <submittedName>
        <fullName evidence="4">NADH:flavin oxidoreductase</fullName>
    </submittedName>
</protein>
<dbReference type="RefSeq" id="WP_128467514.1">
    <property type="nucleotide sequence ID" value="NZ_CP035108.1"/>
</dbReference>
<dbReference type="Pfam" id="PF00724">
    <property type="entry name" value="Oxidored_FMN"/>
    <property type="match status" value="1"/>
</dbReference>
<dbReference type="Proteomes" id="UP000287502">
    <property type="component" value="Chromosome"/>
</dbReference>
<evidence type="ECO:0000259" key="3">
    <source>
        <dbReference type="Pfam" id="PF00724"/>
    </source>
</evidence>
<keyword evidence="1" id="KW-0285">Flavoprotein</keyword>
<accession>A0A410K1E1</accession>
<dbReference type="PANTHER" id="PTHR43656:SF2">
    <property type="entry name" value="BINDING OXIDOREDUCTASE, PUTATIVE (AFU_ORTHOLOGUE AFUA_2G08260)-RELATED"/>
    <property type="match status" value="1"/>
</dbReference>
<dbReference type="InterPro" id="IPR051799">
    <property type="entry name" value="NADH_flavin_oxidoreductase"/>
</dbReference>
<feature type="domain" description="NADH:flavin oxidoreductase/NADH oxidase N-terminal" evidence="3">
    <location>
        <begin position="3"/>
        <end position="334"/>
    </location>
</feature>
<evidence type="ECO:0000313" key="4">
    <source>
        <dbReference type="EMBL" id="QAR34209.1"/>
    </source>
</evidence>
<sequence length="363" mass="38670">MTLFQKTNIGTLALSNRAVRSATWEGGADADGIPSERQINLYKELAEGGTGLIITGYIVPCADGRQTPGQMMLKDQAALEVYRTLTGAVHTEGAKIAGQLVHCGGQSTERMAGRKPLAPSAVEAPQYSSVPEEMSTEEIERIKSAFAYTAGLCKEAGFDAVQLHAAHGYLINQFLSPALNKRTDEYGGNIENRARFLLEVLAEVKKTAGADFPVMVKLNGSDNLEGGLDIEDSVQVAAMLGKAGADAIEVSAGTPASGKEGAPVRTGIKCGINEGYNLGYAKRIRSAVSLPVITVGGYRSYEECRKAFEAGMDFVSFSRPLIKEPAIIKRWERGDTAPSGCISCNGCFKPGLKEGLIRCVINK</sequence>
<evidence type="ECO:0000256" key="1">
    <source>
        <dbReference type="ARBA" id="ARBA00022630"/>
    </source>
</evidence>
<reference evidence="4 5" key="1">
    <citation type="submission" date="2019-01" db="EMBL/GenBank/DDBJ databases">
        <title>Geovibrio thiophilus DSM 11263, complete genome.</title>
        <authorList>
            <person name="Spring S."/>
            <person name="Bunk B."/>
            <person name="Sproer C."/>
        </authorList>
    </citation>
    <scope>NUCLEOTIDE SEQUENCE [LARGE SCALE GENOMIC DNA]</scope>
    <source>
        <strain evidence="4 5">DSM 11263</strain>
    </source>
</reference>